<feature type="chain" id="PRO_5005537163" description="Nuclear pore complex protein Nup85" evidence="11">
    <location>
        <begin position="21"/>
        <end position="716"/>
    </location>
</feature>
<evidence type="ECO:0000313" key="12">
    <source>
        <dbReference type="EMBL" id="KNC48027.1"/>
    </source>
</evidence>
<dbReference type="AlphaFoldDB" id="A0A0L0D6M2"/>
<dbReference type="GO" id="GO:0031080">
    <property type="term" value="C:nuclear pore outer ring"/>
    <property type="evidence" value="ECO:0007669"/>
    <property type="project" value="TreeGrafter"/>
</dbReference>
<comment type="similarity">
    <text evidence="2 9">Belongs to the nucleoporin Nup85 family.</text>
</comment>
<dbReference type="GO" id="GO:0006606">
    <property type="term" value="P:protein import into nucleus"/>
    <property type="evidence" value="ECO:0007669"/>
    <property type="project" value="TreeGrafter"/>
</dbReference>
<keyword evidence="11" id="KW-0732">Signal</keyword>
<keyword evidence="7 9" id="KW-0906">Nuclear pore complex</keyword>
<gene>
    <name evidence="12" type="ORF">AMSG_04260</name>
</gene>
<evidence type="ECO:0000256" key="7">
    <source>
        <dbReference type="ARBA" id="ARBA00023132"/>
    </source>
</evidence>
<reference evidence="12 13" key="1">
    <citation type="submission" date="2010-05" db="EMBL/GenBank/DDBJ databases">
        <title>The Genome Sequence of Thecamonas trahens ATCC 50062.</title>
        <authorList>
            <consortium name="The Broad Institute Genome Sequencing Platform"/>
            <person name="Russ C."/>
            <person name="Cuomo C."/>
            <person name="Shea T."/>
            <person name="Young S.K."/>
            <person name="Zeng Q."/>
            <person name="Koehrsen M."/>
            <person name="Haas B."/>
            <person name="Borodovsky M."/>
            <person name="Guigo R."/>
            <person name="Alvarado L."/>
            <person name="Berlin A."/>
            <person name="Bochicchio J."/>
            <person name="Borenstein D."/>
            <person name="Chapman S."/>
            <person name="Chen Z."/>
            <person name="Freedman E."/>
            <person name="Gellesch M."/>
            <person name="Goldberg J."/>
            <person name="Griggs A."/>
            <person name="Gujja S."/>
            <person name="Heilman E."/>
            <person name="Heiman D."/>
            <person name="Hepburn T."/>
            <person name="Howarth C."/>
            <person name="Jen D."/>
            <person name="Larson L."/>
            <person name="Mehta T."/>
            <person name="Park D."/>
            <person name="Pearson M."/>
            <person name="Roberts A."/>
            <person name="Saif S."/>
            <person name="Shenoy N."/>
            <person name="Sisk P."/>
            <person name="Stolte C."/>
            <person name="Sykes S."/>
            <person name="Thomson T."/>
            <person name="Walk T."/>
            <person name="White J."/>
            <person name="Yandava C."/>
            <person name="Burger G."/>
            <person name="Gray M.W."/>
            <person name="Holland P.W.H."/>
            <person name="King N."/>
            <person name="Lang F.B.F."/>
            <person name="Roger A.J."/>
            <person name="Ruiz-Trillo I."/>
            <person name="Lander E."/>
            <person name="Nusbaum C."/>
        </authorList>
    </citation>
    <scope>NUCLEOTIDE SEQUENCE [LARGE SCALE GENOMIC DNA]</scope>
    <source>
        <strain evidence="12 13">ATCC 50062</strain>
    </source>
</reference>
<accession>A0A0L0D6M2</accession>
<protein>
    <recommendedName>
        <fullName evidence="9">Nuclear pore complex protein Nup85</fullName>
    </recommendedName>
</protein>
<dbReference type="PANTHER" id="PTHR13373:SF21">
    <property type="entry name" value="NUCLEAR PORE COMPLEX PROTEIN NUP85"/>
    <property type="match status" value="1"/>
</dbReference>
<dbReference type="Pfam" id="PF07575">
    <property type="entry name" value="Nucleopor_Nup85"/>
    <property type="match status" value="1"/>
</dbReference>
<dbReference type="PANTHER" id="PTHR13373">
    <property type="entry name" value="FROUNT PROTEIN-RELATED"/>
    <property type="match status" value="1"/>
</dbReference>
<keyword evidence="5 9" id="KW-0653">Protein transport</keyword>
<dbReference type="STRING" id="461836.A0A0L0D6M2"/>
<dbReference type="GO" id="GO:0017056">
    <property type="term" value="F:structural constituent of nuclear pore"/>
    <property type="evidence" value="ECO:0007669"/>
    <property type="project" value="TreeGrafter"/>
</dbReference>
<keyword evidence="8 9" id="KW-0539">Nucleus</keyword>
<dbReference type="EMBL" id="GL349449">
    <property type="protein sequence ID" value="KNC48027.1"/>
    <property type="molecule type" value="Genomic_DNA"/>
</dbReference>
<evidence type="ECO:0000256" key="10">
    <source>
        <dbReference type="SAM" id="MobiDB-lite"/>
    </source>
</evidence>
<name>A0A0L0D6M2_THETB</name>
<evidence type="ECO:0000256" key="3">
    <source>
        <dbReference type="ARBA" id="ARBA00022448"/>
    </source>
</evidence>
<evidence type="ECO:0000256" key="8">
    <source>
        <dbReference type="ARBA" id="ARBA00023242"/>
    </source>
</evidence>
<evidence type="ECO:0000313" key="13">
    <source>
        <dbReference type="Proteomes" id="UP000054408"/>
    </source>
</evidence>
<feature type="region of interest" description="Disordered" evidence="10">
    <location>
        <begin position="21"/>
        <end position="40"/>
    </location>
</feature>
<proteinExistence type="inferred from homology"/>
<dbReference type="GO" id="GO:0031965">
    <property type="term" value="C:nuclear membrane"/>
    <property type="evidence" value="ECO:0007669"/>
    <property type="project" value="UniProtKB-UniRule"/>
</dbReference>
<evidence type="ECO:0000256" key="2">
    <source>
        <dbReference type="ARBA" id="ARBA00005573"/>
    </source>
</evidence>
<feature type="compositionally biased region" description="Pro residues" evidence="10">
    <location>
        <begin position="686"/>
        <end position="697"/>
    </location>
</feature>
<feature type="signal peptide" evidence="11">
    <location>
        <begin position="1"/>
        <end position="20"/>
    </location>
</feature>
<dbReference type="InterPro" id="IPR011502">
    <property type="entry name" value="Nucleoporin_Nup85"/>
</dbReference>
<evidence type="ECO:0000256" key="5">
    <source>
        <dbReference type="ARBA" id="ARBA00022927"/>
    </source>
</evidence>
<dbReference type="GO" id="GO:0006406">
    <property type="term" value="P:mRNA export from nucleus"/>
    <property type="evidence" value="ECO:0007669"/>
    <property type="project" value="TreeGrafter"/>
</dbReference>
<keyword evidence="3 9" id="KW-0813">Transport</keyword>
<dbReference type="OMA" id="MRTCAND"/>
<evidence type="ECO:0000256" key="4">
    <source>
        <dbReference type="ARBA" id="ARBA00022816"/>
    </source>
</evidence>
<keyword evidence="6 9" id="KW-0811">Translocation</keyword>
<keyword evidence="9" id="KW-0472">Membrane</keyword>
<keyword evidence="4 9" id="KW-0509">mRNA transport</keyword>
<dbReference type="GeneID" id="25563812"/>
<evidence type="ECO:0000256" key="1">
    <source>
        <dbReference type="ARBA" id="ARBA00004567"/>
    </source>
</evidence>
<evidence type="ECO:0000256" key="6">
    <source>
        <dbReference type="ARBA" id="ARBA00023010"/>
    </source>
</evidence>
<dbReference type="Proteomes" id="UP000054408">
    <property type="component" value="Unassembled WGS sequence"/>
</dbReference>
<dbReference type="OrthoDB" id="17644at2759"/>
<sequence length="716" mass="76189">MFLAWRACWIFLATATNLRSLPPPRNARPPPPALRAAAATAAHHPASASPLALYAWDAFPAWTDPLLAESHGIFVALQHAAAAAAAAAAEDDTGAGVAPSLGETAPGGRGVGALSRARVVDASRHYRATIHAQILALKDREARLAEALAVADADGDTSAAAVAEQELADAADQSLLYESAELIWHLVEVFFIAAPSSGLIAPLLLDWLQLHVPVDGVLDVASAPAPLAHPDFWFVIQRLVLQGRMDTARELIGSVTSQDMAELDLLSVTAEALGSMPLPSPASPLTEYLPAWKAWHDSVAAMVASSPDVQSHPELSNIFALLLGSETALVNAATSWYELLVARMLFVDPAVKIHDVKSHTAPAIAAVEGDDPALRSVDLVLLAVMNRDIHTTLRYCVALIGSHWFVAHLTDLLAHVGAIESFALGFGTSLREFFLLEYGLKLMSSRHHWQLAATYFSHAPSLGAAHMAALLETTPHPTAAKTRKLINTALFHGLPRLATSIRAVRARAYLDANALVPALSWYLAARSPTAVSAVADRIIDLAIATDALPDLHMLDALGPDLVVSERLAFLAKYREFDVLSRAGDLATAATLLAKLLASHIVPRRLVLPLLRQAVPLLEAPDALFSAQETYALMAVLADVSHDHRSPPTARVDAQLISLALSRNLARALLDTPIPTKPHLAASSAPPSHPASHKPPAPNASSSVFNVTISADRFHRV</sequence>
<evidence type="ECO:0000256" key="9">
    <source>
        <dbReference type="RuleBase" id="RU365073"/>
    </source>
</evidence>
<feature type="compositionally biased region" description="Pro residues" evidence="10">
    <location>
        <begin position="21"/>
        <end position="33"/>
    </location>
</feature>
<comment type="subunit">
    <text evidence="9">Component of the nuclear pore complex (NPC).</text>
</comment>
<dbReference type="RefSeq" id="XP_013759042.1">
    <property type="nucleotide sequence ID" value="XM_013903588.1"/>
</dbReference>
<comment type="function">
    <text evidence="9">Functions as a component of the nuclear pore complex (NPC).</text>
</comment>
<feature type="region of interest" description="Disordered" evidence="10">
    <location>
        <begin position="676"/>
        <end position="702"/>
    </location>
</feature>
<keyword evidence="13" id="KW-1185">Reference proteome</keyword>
<comment type="subcellular location">
    <subcellularLocation>
        <location evidence="1 9">Nucleus</location>
        <location evidence="1 9">Nuclear pore complex</location>
    </subcellularLocation>
</comment>
<organism evidence="12 13">
    <name type="scientific">Thecamonas trahens ATCC 50062</name>
    <dbReference type="NCBI Taxonomy" id="461836"/>
    <lineage>
        <taxon>Eukaryota</taxon>
        <taxon>Apusozoa</taxon>
        <taxon>Apusomonadida</taxon>
        <taxon>Apusomonadidae</taxon>
        <taxon>Thecamonas</taxon>
    </lineage>
</organism>
<evidence type="ECO:0000256" key="11">
    <source>
        <dbReference type="SAM" id="SignalP"/>
    </source>
</evidence>
<dbReference type="GO" id="GO:0045893">
    <property type="term" value="P:positive regulation of DNA-templated transcription"/>
    <property type="evidence" value="ECO:0007669"/>
    <property type="project" value="TreeGrafter"/>
</dbReference>
<dbReference type="eggNOG" id="KOG2271">
    <property type="taxonomic scope" value="Eukaryota"/>
</dbReference>